<accession>A0ABP0VLA8</accession>
<keyword evidence="3" id="KW-1185">Reference proteome</keyword>
<organism evidence="2 3">
    <name type="scientific">Sphagnum jensenii</name>
    <dbReference type="NCBI Taxonomy" id="128206"/>
    <lineage>
        <taxon>Eukaryota</taxon>
        <taxon>Viridiplantae</taxon>
        <taxon>Streptophyta</taxon>
        <taxon>Embryophyta</taxon>
        <taxon>Bryophyta</taxon>
        <taxon>Sphagnophytina</taxon>
        <taxon>Sphagnopsida</taxon>
        <taxon>Sphagnales</taxon>
        <taxon>Sphagnaceae</taxon>
        <taxon>Sphagnum</taxon>
    </lineage>
</organism>
<gene>
    <name evidence="2" type="ORF">CSSPJE1EN1_LOCUS697</name>
</gene>
<feature type="compositionally biased region" description="Polar residues" evidence="1">
    <location>
        <begin position="1"/>
        <end position="10"/>
    </location>
</feature>
<feature type="region of interest" description="Disordered" evidence="1">
    <location>
        <begin position="1"/>
        <end position="31"/>
    </location>
</feature>
<feature type="compositionally biased region" description="Low complexity" evidence="1">
    <location>
        <begin position="16"/>
        <end position="26"/>
    </location>
</feature>
<proteinExistence type="predicted"/>
<protein>
    <submittedName>
        <fullName evidence="2">Uncharacterized protein</fullName>
    </submittedName>
</protein>
<dbReference type="EMBL" id="OZ020096">
    <property type="protein sequence ID" value="CAK9255219.1"/>
    <property type="molecule type" value="Genomic_DNA"/>
</dbReference>
<name>A0ABP0VLA8_9BRYO</name>
<evidence type="ECO:0000256" key="1">
    <source>
        <dbReference type="SAM" id="MobiDB-lite"/>
    </source>
</evidence>
<evidence type="ECO:0000313" key="3">
    <source>
        <dbReference type="Proteomes" id="UP001497444"/>
    </source>
</evidence>
<evidence type="ECO:0000313" key="2">
    <source>
        <dbReference type="EMBL" id="CAK9255219.1"/>
    </source>
</evidence>
<reference evidence="2 3" key="1">
    <citation type="submission" date="2024-02" db="EMBL/GenBank/DDBJ databases">
        <authorList>
            <consortium name="ELIXIR-Norway"/>
            <consortium name="Elixir Norway"/>
        </authorList>
    </citation>
    <scope>NUCLEOTIDE SEQUENCE [LARGE SCALE GENOMIC DNA]</scope>
</reference>
<dbReference type="Proteomes" id="UP001497444">
    <property type="component" value="Chromosome 1"/>
</dbReference>
<sequence>MASVQAQQKGVQDAVSMSSPPSSPISGARLAASRKIEKGVHVQQNSESESPVFHSCVLRLRVEDRLLAEDVRESLESSKDRFVASQLITSQMENLFTCTTPRPAASPSPLGTNTRSSASHTSLVWETRRMLNRAWNLPSTAPFHLPKNTVTSILQH</sequence>